<evidence type="ECO:0000313" key="2">
    <source>
        <dbReference type="Proteomes" id="UP000789719"/>
    </source>
</evidence>
<organism evidence="1 2">
    <name type="scientific">Periweissella ghanensis</name>
    <dbReference type="NCBI Taxonomy" id="467997"/>
    <lineage>
        <taxon>Bacteria</taxon>
        <taxon>Bacillati</taxon>
        <taxon>Bacillota</taxon>
        <taxon>Bacilli</taxon>
        <taxon>Lactobacillales</taxon>
        <taxon>Lactobacillaceae</taxon>
        <taxon>Periweissella</taxon>
    </lineage>
</organism>
<gene>
    <name evidence="1" type="ORF">WGH24286_00337</name>
</gene>
<dbReference type="Proteomes" id="UP000789719">
    <property type="component" value="Unassembled WGS sequence"/>
</dbReference>
<reference evidence="1 2" key="1">
    <citation type="submission" date="2021-11" db="EMBL/GenBank/DDBJ databases">
        <authorList>
            <person name="Depoorter E."/>
        </authorList>
    </citation>
    <scope>NUCLEOTIDE SEQUENCE [LARGE SCALE GENOMIC DNA]</scope>
    <source>
        <strain evidence="1 2">LMG 24286</strain>
    </source>
</reference>
<comment type="caution">
    <text evidence="1">The sequence shown here is derived from an EMBL/GenBank/DDBJ whole genome shotgun (WGS) entry which is preliminary data.</text>
</comment>
<proteinExistence type="predicted"/>
<protein>
    <submittedName>
        <fullName evidence="1">Uncharacterized protein</fullName>
    </submittedName>
</protein>
<dbReference type="EMBL" id="CAKKNT010000002">
    <property type="protein sequence ID" value="CAH0417921.1"/>
    <property type="molecule type" value="Genomic_DNA"/>
</dbReference>
<name>A0ABN8BJP6_9LACO</name>
<dbReference type="RefSeq" id="WP_230098027.1">
    <property type="nucleotide sequence ID" value="NZ_CAKKNT010000002.1"/>
</dbReference>
<sequence>MLTEIDRTIMNQLNHNLDTDVEDTIAIQAILNQNQGLLSQLSMINMQDLPVTDKLLIQNIINKYQYIIATIDIRKREIQTKISATNTGKAMMSAYMRYDTQASFVNRDL</sequence>
<accession>A0ABN8BJP6</accession>
<evidence type="ECO:0000313" key="1">
    <source>
        <dbReference type="EMBL" id="CAH0417921.1"/>
    </source>
</evidence>
<keyword evidence="2" id="KW-1185">Reference proteome</keyword>